<evidence type="ECO:0000313" key="4">
    <source>
        <dbReference type="Proteomes" id="UP000760860"/>
    </source>
</evidence>
<feature type="region of interest" description="Disordered" evidence="1">
    <location>
        <begin position="1"/>
        <end position="100"/>
    </location>
</feature>
<organism evidence="3 4">
    <name type="scientific">Phytophthora cactorum</name>
    <dbReference type="NCBI Taxonomy" id="29920"/>
    <lineage>
        <taxon>Eukaryota</taxon>
        <taxon>Sar</taxon>
        <taxon>Stramenopiles</taxon>
        <taxon>Oomycota</taxon>
        <taxon>Peronosporomycetes</taxon>
        <taxon>Peronosporales</taxon>
        <taxon>Peronosporaceae</taxon>
        <taxon>Phytophthora</taxon>
    </lineage>
</organism>
<evidence type="ECO:0000313" key="2">
    <source>
        <dbReference type="EMBL" id="KAG2949016.1"/>
    </source>
</evidence>
<dbReference type="AlphaFoldDB" id="A0A8T1ILF4"/>
<accession>A0A8T1ILF4</accession>
<feature type="compositionally biased region" description="Polar residues" evidence="1">
    <location>
        <begin position="30"/>
        <end position="39"/>
    </location>
</feature>
<name>A0A8T1ILF4_9STRA</name>
<protein>
    <submittedName>
        <fullName evidence="3">Uncharacterized protein</fullName>
    </submittedName>
</protein>
<evidence type="ECO:0000313" key="3">
    <source>
        <dbReference type="EMBL" id="KAG3225579.1"/>
    </source>
</evidence>
<feature type="compositionally biased region" description="Polar residues" evidence="1">
    <location>
        <begin position="1"/>
        <end position="11"/>
    </location>
</feature>
<dbReference type="EMBL" id="RCMK01000099">
    <property type="protein sequence ID" value="KAG2949016.1"/>
    <property type="molecule type" value="Genomic_DNA"/>
</dbReference>
<proteinExistence type="predicted"/>
<feature type="compositionally biased region" description="Low complexity" evidence="1">
    <location>
        <begin position="47"/>
        <end position="67"/>
    </location>
</feature>
<feature type="compositionally biased region" description="Polar residues" evidence="1">
    <location>
        <begin position="68"/>
        <end position="82"/>
    </location>
</feature>
<dbReference type="EMBL" id="RCMV01000080">
    <property type="protein sequence ID" value="KAG3225579.1"/>
    <property type="molecule type" value="Genomic_DNA"/>
</dbReference>
<comment type="caution">
    <text evidence="3">The sequence shown here is derived from an EMBL/GenBank/DDBJ whole genome shotgun (WGS) entry which is preliminary data.</text>
</comment>
<dbReference type="Proteomes" id="UP000760860">
    <property type="component" value="Unassembled WGS sequence"/>
</dbReference>
<gene>
    <name evidence="2" type="ORF">PC117_g5589</name>
    <name evidence="3" type="ORF">PC129_g3816</name>
</gene>
<sequence>MPAANGSSNFLGRQHRSKHSADLTALKPTSVRTTNTNKAQYYRQPLGPTAAPASSAPPGRSPAARTSTSNQRSASMQSQPIQEPSRGRSHSPAGHLERAQ</sequence>
<reference evidence="3" key="1">
    <citation type="submission" date="2018-05" db="EMBL/GenBank/DDBJ databases">
        <title>Effector identification in a new, highly contiguous assembly of the strawberry crown rot pathogen Phytophthora cactorum.</title>
        <authorList>
            <person name="Armitage A.D."/>
            <person name="Nellist C.F."/>
            <person name="Bates H."/>
            <person name="Vickerstaff R.J."/>
            <person name="Harrison R.J."/>
        </authorList>
    </citation>
    <scope>NUCLEOTIDE SEQUENCE</scope>
    <source>
        <strain evidence="2">4040</strain>
        <strain evidence="3">P421</strain>
    </source>
</reference>
<dbReference type="Proteomes" id="UP000736787">
    <property type="component" value="Unassembled WGS sequence"/>
</dbReference>
<evidence type="ECO:0000256" key="1">
    <source>
        <dbReference type="SAM" id="MobiDB-lite"/>
    </source>
</evidence>